<keyword evidence="2" id="KW-1185">Reference proteome</keyword>
<protein>
    <submittedName>
        <fullName evidence="1">Uncharacterized protein</fullName>
    </submittedName>
</protein>
<reference evidence="1 2" key="1">
    <citation type="submission" date="2019-07" db="EMBL/GenBank/DDBJ databases">
        <title>Whole genome shotgun sequence of Deinococcus cellulosilyticus NBRC 106333.</title>
        <authorList>
            <person name="Hosoyama A."/>
            <person name="Uohara A."/>
            <person name="Ohji S."/>
            <person name="Ichikawa N."/>
        </authorList>
    </citation>
    <scope>NUCLEOTIDE SEQUENCE [LARGE SCALE GENOMIC DNA]</scope>
    <source>
        <strain evidence="1 2">NBRC 106333</strain>
    </source>
</reference>
<gene>
    <name evidence="1" type="ORF">DC3_20740</name>
</gene>
<sequence length="241" mass="27423">MKNSFDDLWDYTDPATTETRFLDLLPQLKDPMELLELKTQIARTHSLRKQFEEAHRWLSEVEAVLQDTSPRVQVRYLLEKGRTWNSSGNRDAAVPCFEQAFEFADETGLQGFAADALHMLAIAQPDEAISLNRKALEYIELASDPAAKKWKGSLLNNLGWSLFDAGQLEGALGVFREALQAREEQGKSGPIRIAWWCIARVLRELGRREEALDIQLRLKTELEAAGEHDPYVDEELALLQK</sequence>
<comment type="caution">
    <text evidence="1">The sequence shown here is derived from an EMBL/GenBank/DDBJ whole genome shotgun (WGS) entry which is preliminary data.</text>
</comment>
<dbReference type="AlphaFoldDB" id="A0A511N0V2"/>
<dbReference type="Proteomes" id="UP000321306">
    <property type="component" value="Unassembled WGS sequence"/>
</dbReference>
<organism evidence="1 2">
    <name type="scientific">Deinococcus cellulosilyticus (strain DSM 18568 / NBRC 106333 / KACC 11606 / 5516J-15)</name>
    <dbReference type="NCBI Taxonomy" id="1223518"/>
    <lineage>
        <taxon>Bacteria</taxon>
        <taxon>Thermotogati</taxon>
        <taxon>Deinococcota</taxon>
        <taxon>Deinococci</taxon>
        <taxon>Deinococcales</taxon>
        <taxon>Deinococcaceae</taxon>
        <taxon>Deinococcus</taxon>
    </lineage>
</organism>
<dbReference type="Pfam" id="PF13374">
    <property type="entry name" value="TPR_10"/>
    <property type="match status" value="1"/>
</dbReference>
<dbReference type="SMART" id="SM00028">
    <property type="entry name" value="TPR"/>
    <property type="match status" value="2"/>
</dbReference>
<name>A0A511N0V2_DEIC1</name>
<dbReference type="EMBL" id="BJXB01000008">
    <property type="protein sequence ID" value="GEM46439.1"/>
    <property type="molecule type" value="Genomic_DNA"/>
</dbReference>
<dbReference type="SUPFAM" id="SSF48452">
    <property type="entry name" value="TPR-like"/>
    <property type="match status" value="1"/>
</dbReference>
<dbReference type="OrthoDB" id="250018at2"/>
<dbReference type="Gene3D" id="1.25.40.10">
    <property type="entry name" value="Tetratricopeptide repeat domain"/>
    <property type="match status" value="1"/>
</dbReference>
<evidence type="ECO:0000313" key="1">
    <source>
        <dbReference type="EMBL" id="GEM46439.1"/>
    </source>
</evidence>
<accession>A0A511N0V2</accession>
<dbReference type="RefSeq" id="WP_146884261.1">
    <property type="nucleotide sequence ID" value="NZ_BJXB01000008.1"/>
</dbReference>
<dbReference type="InterPro" id="IPR019734">
    <property type="entry name" value="TPR_rpt"/>
</dbReference>
<dbReference type="InterPro" id="IPR011990">
    <property type="entry name" value="TPR-like_helical_dom_sf"/>
</dbReference>
<proteinExistence type="predicted"/>
<evidence type="ECO:0000313" key="2">
    <source>
        <dbReference type="Proteomes" id="UP000321306"/>
    </source>
</evidence>